<dbReference type="InterPro" id="IPR004111">
    <property type="entry name" value="Repressor_TetR_C"/>
</dbReference>
<keyword evidence="2 4" id="KW-0238">DNA-binding</keyword>
<dbReference type="InterPro" id="IPR001647">
    <property type="entry name" value="HTH_TetR"/>
</dbReference>
<dbReference type="Pfam" id="PF00440">
    <property type="entry name" value="TetR_N"/>
    <property type="match status" value="1"/>
</dbReference>
<dbReference type="Gene3D" id="1.10.357.10">
    <property type="entry name" value="Tetracycline Repressor, domain 2"/>
    <property type="match status" value="1"/>
</dbReference>
<evidence type="ECO:0000256" key="2">
    <source>
        <dbReference type="ARBA" id="ARBA00023125"/>
    </source>
</evidence>
<dbReference type="Pfam" id="PF02909">
    <property type="entry name" value="TetR_C_1"/>
    <property type="match status" value="1"/>
</dbReference>
<evidence type="ECO:0000256" key="4">
    <source>
        <dbReference type="PROSITE-ProRule" id="PRU00335"/>
    </source>
</evidence>
<dbReference type="InterPro" id="IPR036271">
    <property type="entry name" value="Tet_transcr_reg_TetR-rel_C_sf"/>
</dbReference>
<keyword evidence="3" id="KW-0804">Transcription</keyword>
<dbReference type="SUPFAM" id="SSF48498">
    <property type="entry name" value="Tetracyclin repressor-like, C-terminal domain"/>
    <property type="match status" value="1"/>
</dbReference>
<evidence type="ECO:0000259" key="5">
    <source>
        <dbReference type="PROSITE" id="PS50977"/>
    </source>
</evidence>
<organism evidence="6 7">
    <name type="scientific">Gordonia liuliyuniae</name>
    <dbReference type="NCBI Taxonomy" id="2911517"/>
    <lineage>
        <taxon>Bacteria</taxon>
        <taxon>Bacillati</taxon>
        <taxon>Actinomycetota</taxon>
        <taxon>Actinomycetes</taxon>
        <taxon>Mycobacteriales</taxon>
        <taxon>Gordoniaceae</taxon>
        <taxon>Gordonia</taxon>
    </lineage>
</organism>
<dbReference type="RefSeq" id="WP_236998006.1">
    <property type="nucleotide sequence ID" value="NZ_JAKKOR010000007.1"/>
</dbReference>
<dbReference type="Gene3D" id="1.10.10.60">
    <property type="entry name" value="Homeodomain-like"/>
    <property type="match status" value="1"/>
</dbReference>
<sequence>MPPTDLPPQLRRLWRIPEPETRHGRPSLLDTERVVEAAIVLADRDGVEAATLPKVAVELGVTAMSLYRHVGSKLELLELMVDRASTPPRAENDERPRTADAWRAAIQTWADRLWDLYCERPWIVRVPVHGPPAGPNQLAWLEQALGAFVGTDFTWREKLGFCMVVNGHVRQSVLLTQELAAGRTTEKQAEIEHRYGRTMADLVDADRFPELTSMFTAEVFDGADEPSMSTARRDFHAGLTLILDGIDRQQRTRAADPG</sequence>
<feature type="DNA-binding region" description="H-T-H motif" evidence="4">
    <location>
        <begin position="51"/>
        <end position="70"/>
    </location>
</feature>
<keyword evidence="1" id="KW-0805">Transcription regulation</keyword>
<dbReference type="PANTHER" id="PTHR30055:SF151">
    <property type="entry name" value="TRANSCRIPTIONAL REGULATORY PROTEIN"/>
    <property type="match status" value="1"/>
</dbReference>
<dbReference type="SUPFAM" id="SSF46689">
    <property type="entry name" value="Homeodomain-like"/>
    <property type="match status" value="1"/>
</dbReference>
<dbReference type="EMBL" id="JAKKOR010000007">
    <property type="protein sequence ID" value="MCF8588774.1"/>
    <property type="molecule type" value="Genomic_DNA"/>
</dbReference>
<dbReference type="InterPro" id="IPR050109">
    <property type="entry name" value="HTH-type_TetR-like_transc_reg"/>
</dbReference>
<proteinExistence type="predicted"/>
<keyword evidence="7" id="KW-1185">Reference proteome</keyword>
<protein>
    <submittedName>
        <fullName evidence="6">TetR/AcrR family transcriptional regulator</fullName>
    </submittedName>
</protein>
<evidence type="ECO:0000313" key="6">
    <source>
        <dbReference type="EMBL" id="MCF8588774.1"/>
    </source>
</evidence>
<accession>A0ABS9IT91</accession>
<evidence type="ECO:0000313" key="7">
    <source>
        <dbReference type="Proteomes" id="UP001200110"/>
    </source>
</evidence>
<gene>
    <name evidence="6" type="ORF">L5G33_09890</name>
</gene>
<feature type="domain" description="HTH tetR-type" evidence="5">
    <location>
        <begin position="28"/>
        <end position="88"/>
    </location>
</feature>
<evidence type="ECO:0000256" key="3">
    <source>
        <dbReference type="ARBA" id="ARBA00023163"/>
    </source>
</evidence>
<reference evidence="6 7" key="1">
    <citation type="submission" date="2022-01" db="EMBL/GenBank/DDBJ databases">
        <authorList>
            <person name="Huang Y."/>
        </authorList>
    </citation>
    <scope>NUCLEOTIDE SEQUENCE [LARGE SCALE GENOMIC DNA]</scope>
    <source>
        <strain evidence="6 7">HY366</strain>
    </source>
</reference>
<evidence type="ECO:0000256" key="1">
    <source>
        <dbReference type="ARBA" id="ARBA00023015"/>
    </source>
</evidence>
<dbReference type="PROSITE" id="PS50977">
    <property type="entry name" value="HTH_TETR_2"/>
    <property type="match status" value="1"/>
</dbReference>
<name>A0ABS9IT91_9ACTN</name>
<comment type="caution">
    <text evidence="6">The sequence shown here is derived from an EMBL/GenBank/DDBJ whole genome shotgun (WGS) entry which is preliminary data.</text>
</comment>
<dbReference type="Proteomes" id="UP001200110">
    <property type="component" value="Unassembled WGS sequence"/>
</dbReference>
<dbReference type="PANTHER" id="PTHR30055">
    <property type="entry name" value="HTH-TYPE TRANSCRIPTIONAL REGULATOR RUTR"/>
    <property type="match status" value="1"/>
</dbReference>
<dbReference type="InterPro" id="IPR009057">
    <property type="entry name" value="Homeodomain-like_sf"/>
</dbReference>